<evidence type="ECO:0000256" key="2">
    <source>
        <dbReference type="ARBA" id="ARBA00005165"/>
    </source>
</evidence>
<feature type="binding site" evidence="10">
    <location>
        <position position="119"/>
    </location>
    <ligand>
        <name>4-amino-2-methyl-5-(diphosphooxymethyl)pyrimidine</name>
        <dbReference type="ChEBI" id="CHEBI:57841"/>
    </ligand>
</feature>
<dbReference type="GO" id="GO:0009229">
    <property type="term" value="P:thiamine diphosphate biosynthetic process"/>
    <property type="evidence" value="ECO:0007669"/>
    <property type="project" value="UniProtKB-UniRule"/>
</dbReference>
<comment type="catalytic activity">
    <reaction evidence="8 10 11">
        <text>2-(2-carboxy-4-methylthiazol-5-yl)ethyl phosphate + 4-amino-2-methyl-5-(diphosphooxymethyl)pyrimidine + 2 H(+) = thiamine phosphate + CO2 + diphosphate</text>
        <dbReference type="Rhea" id="RHEA:47848"/>
        <dbReference type="ChEBI" id="CHEBI:15378"/>
        <dbReference type="ChEBI" id="CHEBI:16526"/>
        <dbReference type="ChEBI" id="CHEBI:33019"/>
        <dbReference type="ChEBI" id="CHEBI:37575"/>
        <dbReference type="ChEBI" id="CHEBI:57841"/>
        <dbReference type="ChEBI" id="CHEBI:62890"/>
        <dbReference type="EC" id="2.5.1.3"/>
    </reaction>
</comment>
<dbReference type="InterPro" id="IPR036206">
    <property type="entry name" value="ThiamineP_synth_sf"/>
</dbReference>
<keyword evidence="3 10" id="KW-0808">Transferase</keyword>
<accession>A0AA96GF17</accession>
<proteinExistence type="inferred from homology"/>
<evidence type="ECO:0000256" key="6">
    <source>
        <dbReference type="ARBA" id="ARBA00022977"/>
    </source>
</evidence>
<evidence type="ECO:0000313" key="15">
    <source>
        <dbReference type="Proteomes" id="UP001302719"/>
    </source>
</evidence>
<evidence type="ECO:0000256" key="4">
    <source>
        <dbReference type="ARBA" id="ARBA00022723"/>
    </source>
</evidence>
<dbReference type="InterPro" id="IPR034291">
    <property type="entry name" value="TMP_synthase"/>
</dbReference>
<dbReference type="AlphaFoldDB" id="A0AA96GF17"/>
<dbReference type="EMBL" id="CP116967">
    <property type="protein sequence ID" value="WNM57678.1"/>
    <property type="molecule type" value="Genomic_DNA"/>
</dbReference>
<evidence type="ECO:0000256" key="12">
    <source>
        <dbReference type="RuleBase" id="RU004253"/>
    </source>
</evidence>
<dbReference type="InterPro" id="IPR022998">
    <property type="entry name" value="ThiamineP_synth_TenI"/>
</dbReference>
<comment type="pathway">
    <text evidence="2 10 12">Cofactor biosynthesis; thiamine diphosphate biosynthesis; thiamine phosphate from 4-amino-2-methyl-5-diphosphomethylpyrimidine and 4-methyl-5-(2-phosphoethyl)-thiazole: step 1/1.</text>
</comment>
<feature type="binding site" evidence="10">
    <location>
        <position position="148"/>
    </location>
    <ligand>
        <name>4-amino-2-methyl-5-(diphosphooxymethyl)pyrimidine</name>
        <dbReference type="ChEBI" id="CHEBI:57841"/>
    </ligand>
</feature>
<evidence type="ECO:0000256" key="7">
    <source>
        <dbReference type="ARBA" id="ARBA00047334"/>
    </source>
</evidence>
<evidence type="ECO:0000256" key="5">
    <source>
        <dbReference type="ARBA" id="ARBA00022842"/>
    </source>
</evidence>
<evidence type="ECO:0000256" key="1">
    <source>
        <dbReference type="ARBA" id="ARBA00003814"/>
    </source>
</evidence>
<keyword evidence="15" id="KW-1185">Reference proteome</keyword>
<dbReference type="Gene3D" id="3.20.20.70">
    <property type="entry name" value="Aldolase class I"/>
    <property type="match status" value="1"/>
</dbReference>
<evidence type="ECO:0000313" key="14">
    <source>
        <dbReference type="EMBL" id="WNM57678.1"/>
    </source>
</evidence>
<evidence type="ECO:0000259" key="13">
    <source>
        <dbReference type="Pfam" id="PF02581"/>
    </source>
</evidence>
<reference evidence="14 15" key="1">
    <citation type="submission" date="2023-01" db="EMBL/GenBank/DDBJ databases">
        <title>Cultivation and genomic characterization of new, ubiquitous marine nitrite-oxidizing bacteria from the Nitrospirales.</title>
        <authorList>
            <person name="Mueller A.J."/>
            <person name="Daebeler A."/>
            <person name="Herbold C.W."/>
            <person name="Kirkegaard R.H."/>
            <person name="Daims H."/>
        </authorList>
    </citation>
    <scope>NUCLEOTIDE SEQUENCE [LARGE SCALE GENOMIC DNA]</scope>
    <source>
        <strain evidence="14 15">VA</strain>
    </source>
</reference>
<dbReference type="EC" id="2.5.1.3" evidence="10"/>
<dbReference type="PANTHER" id="PTHR20857">
    <property type="entry name" value="THIAMINE-PHOSPHATE PYROPHOSPHORYLASE"/>
    <property type="match status" value="1"/>
</dbReference>
<protein>
    <recommendedName>
        <fullName evidence="10">Thiamine-phosphate synthase</fullName>
        <shortName evidence="10">TP synthase</shortName>
        <shortName evidence="10">TPS</shortName>
        <ecNumber evidence="10">2.5.1.3</ecNumber>
    </recommendedName>
    <alternativeName>
        <fullName evidence="10">Thiamine-phosphate pyrophosphorylase</fullName>
        <shortName evidence="10">TMP pyrophosphorylase</shortName>
        <shortName evidence="10">TMP-PPase</shortName>
    </alternativeName>
</protein>
<dbReference type="KEGG" id="nall:PP769_17165"/>
<comment type="catalytic activity">
    <reaction evidence="7 10 11">
        <text>4-methyl-5-(2-phosphooxyethyl)-thiazole + 4-amino-2-methyl-5-(diphosphooxymethyl)pyrimidine + H(+) = thiamine phosphate + diphosphate</text>
        <dbReference type="Rhea" id="RHEA:22328"/>
        <dbReference type="ChEBI" id="CHEBI:15378"/>
        <dbReference type="ChEBI" id="CHEBI:33019"/>
        <dbReference type="ChEBI" id="CHEBI:37575"/>
        <dbReference type="ChEBI" id="CHEBI:57841"/>
        <dbReference type="ChEBI" id="CHEBI:58296"/>
        <dbReference type="EC" id="2.5.1.3"/>
    </reaction>
</comment>
<evidence type="ECO:0000256" key="9">
    <source>
        <dbReference type="ARBA" id="ARBA00047883"/>
    </source>
</evidence>
<evidence type="ECO:0000256" key="8">
    <source>
        <dbReference type="ARBA" id="ARBA00047851"/>
    </source>
</evidence>
<dbReference type="PANTHER" id="PTHR20857:SF23">
    <property type="entry name" value="THIAMINE BIOSYNTHETIC BIFUNCTIONAL ENZYME"/>
    <property type="match status" value="1"/>
</dbReference>
<keyword evidence="5 10" id="KW-0460">Magnesium</keyword>
<evidence type="ECO:0000256" key="10">
    <source>
        <dbReference type="HAMAP-Rule" id="MF_00097"/>
    </source>
</evidence>
<comment type="function">
    <text evidence="1 10">Condenses 4-methyl-5-(beta-hydroxyethyl)thiazole monophosphate (THZ-P) and 2-methyl-4-amino-5-hydroxymethyl pyrimidine pyrophosphate (HMP-PP) to form thiamine monophosphate (TMP).</text>
</comment>
<dbReference type="NCBIfam" id="TIGR00693">
    <property type="entry name" value="thiE"/>
    <property type="match status" value="1"/>
</dbReference>
<comment type="cofactor">
    <cofactor evidence="10">
        <name>Mg(2+)</name>
        <dbReference type="ChEBI" id="CHEBI:18420"/>
    </cofactor>
    <text evidence="10">Binds 1 Mg(2+) ion per subunit.</text>
</comment>
<comment type="caution">
    <text evidence="10">Lacks conserved residue(s) required for the propagation of feature annotation.</text>
</comment>
<comment type="similarity">
    <text evidence="10 11">Belongs to the thiamine-phosphate synthase family.</text>
</comment>
<keyword evidence="6 10" id="KW-0784">Thiamine biosynthesis</keyword>
<feature type="binding site" evidence="10">
    <location>
        <position position="80"/>
    </location>
    <ligand>
        <name>4-amino-2-methyl-5-(diphosphooxymethyl)pyrimidine</name>
        <dbReference type="ChEBI" id="CHEBI:57841"/>
    </ligand>
</feature>
<comment type="catalytic activity">
    <reaction evidence="9 10 11">
        <text>2-[(2R,5Z)-2-carboxy-4-methylthiazol-5(2H)-ylidene]ethyl phosphate + 4-amino-2-methyl-5-(diphosphooxymethyl)pyrimidine + 2 H(+) = thiamine phosphate + CO2 + diphosphate</text>
        <dbReference type="Rhea" id="RHEA:47844"/>
        <dbReference type="ChEBI" id="CHEBI:15378"/>
        <dbReference type="ChEBI" id="CHEBI:16526"/>
        <dbReference type="ChEBI" id="CHEBI:33019"/>
        <dbReference type="ChEBI" id="CHEBI:37575"/>
        <dbReference type="ChEBI" id="CHEBI:57841"/>
        <dbReference type="ChEBI" id="CHEBI:62899"/>
        <dbReference type="EC" id="2.5.1.3"/>
    </reaction>
</comment>
<dbReference type="RefSeq" id="WP_312642438.1">
    <property type="nucleotide sequence ID" value="NZ_CP116967.1"/>
</dbReference>
<dbReference type="SUPFAM" id="SSF51391">
    <property type="entry name" value="Thiamin phosphate synthase"/>
    <property type="match status" value="1"/>
</dbReference>
<feature type="domain" description="Thiamine phosphate synthase/TenI" evidence="13">
    <location>
        <begin position="18"/>
        <end position="199"/>
    </location>
</feature>
<dbReference type="FunFam" id="3.20.20.70:FF:000096">
    <property type="entry name" value="Thiamine-phosphate synthase"/>
    <property type="match status" value="1"/>
</dbReference>
<sequence>MTAVHTPRIFPPDIFSRFYLIVDDHWASRCSLLEVLQQAGEAGVKLVQYRNKTGSMKQAYEAALALRKVAAERGMTFIVNDRCDLALALEADGVHLGQGDLPLHLARKVVGQKMLIGVSTHSPEQVRLATEEGADYLGFGPIFSTRTKANHEPVVGIQGLAGVRSLTALPIIAIGGIVPGSVPALQGAGANGVAVASAILDAVDRPRVLAQFMAEFQ</sequence>
<dbReference type="InterPro" id="IPR013785">
    <property type="entry name" value="Aldolase_TIM"/>
</dbReference>
<feature type="binding site" evidence="10">
    <location>
        <begin position="145"/>
        <end position="147"/>
    </location>
    <ligand>
        <name>2-[(2R,5Z)-2-carboxy-4-methylthiazol-5(2H)-ylidene]ethyl phosphate</name>
        <dbReference type="ChEBI" id="CHEBI:62899"/>
    </ligand>
</feature>
<dbReference type="GO" id="GO:0004789">
    <property type="term" value="F:thiamine-phosphate diphosphorylase activity"/>
    <property type="evidence" value="ECO:0007669"/>
    <property type="project" value="UniProtKB-UniRule"/>
</dbReference>
<evidence type="ECO:0000256" key="11">
    <source>
        <dbReference type="RuleBase" id="RU003826"/>
    </source>
</evidence>
<gene>
    <name evidence="10 14" type="primary">thiE</name>
    <name evidence="14" type="ORF">PP769_17165</name>
</gene>
<dbReference type="CDD" id="cd00564">
    <property type="entry name" value="TMP_TenI"/>
    <property type="match status" value="1"/>
</dbReference>
<feature type="binding site" evidence="10">
    <location>
        <position position="100"/>
    </location>
    <ligand>
        <name>Mg(2+)</name>
        <dbReference type="ChEBI" id="CHEBI:18420"/>
    </ligand>
</feature>
<dbReference type="Proteomes" id="UP001302719">
    <property type="component" value="Chromosome"/>
</dbReference>
<feature type="binding site" evidence="10">
    <location>
        <position position="176"/>
    </location>
    <ligand>
        <name>2-[(2R,5Z)-2-carboxy-4-methylthiazol-5(2H)-ylidene]ethyl phosphate</name>
        <dbReference type="ChEBI" id="CHEBI:62899"/>
    </ligand>
</feature>
<organism evidence="14 15">
    <name type="scientific">Candidatus Nitrospira allomarina</name>
    <dbReference type="NCBI Taxonomy" id="3020900"/>
    <lineage>
        <taxon>Bacteria</taxon>
        <taxon>Pseudomonadati</taxon>
        <taxon>Nitrospirota</taxon>
        <taxon>Nitrospiria</taxon>
        <taxon>Nitrospirales</taxon>
        <taxon>Nitrospiraceae</taxon>
        <taxon>Nitrospira</taxon>
    </lineage>
</organism>
<keyword evidence="4 10" id="KW-0479">Metal-binding</keyword>
<dbReference type="Pfam" id="PF02581">
    <property type="entry name" value="TMP-TENI"/>
    <property type="match status" value="1"/>
</dbReference>
<name>A0AA96GF17_9BACT</name>
<dbReference type="HAMAP" id="MF_00097">
    <property type="entry name" value="TMP_synthase"/>
    <property type="match status" value="1"/>
</dbReference>
<dbReference type="GO" id="GO:0009228">
    <property type="term" value="P:thiamine biosynthetic process"/>
    <property type="evidence" value="ECO:0007669"/>
    <property type="project" value="UniProtKB-KW"/>
</dbReference>
<dbReference type="GO" id="GO:0000287">
    <property type="term" value="F:magnesium ion binding"/>
    <property type="evidence" value="ECO:0007669"/>
    <property type="project" value="UniProtKB-UniRule"/>
</dbReference>
<feature type="binding site" evidence="10">
    <location>
        <position position="81"/>
    </location>
    <ligand>
        <name>Mg(2+)</name>
        <dbReference type="ChEBI" id="CHEBI:18420"/>
    </ligand>
</feature>
<feature type="binding site" evidence="10">
    <location>
        <begin position="48"/>
        <end position="52"/>
    </location>
    <ligand>
        <name>4-amino-2-methyl-5-(diphosphooxymethyl)pyrimidine</name>
        <dbReference type="ChEBI" id="CHEBI:57841"/>
    </ligand>
</feature>
<evidence type="ECO:0000256" key="3">
    <source>
        <dbReference type="ARBA" id="ARBA00022679"/>
    </source>
</evidence>
<dbReference type="GO" id="GO:0005737">
    <property type="term" value="C:cytoplasm"/>
    <property type="evidence" value="ECO:0007669"/>
    <property type="project" value="TreeGrafter"/>
</dbReference>